<accession>A0AB34JAQ9</accession>
<organism evidence="1 2">
    <name type="scientific">Prymnesium parvum</name>
    <name type="common">Toxic golden alga</name>
    <dbReference type="NCBI Taxonomy" id="97485"/>
    <lineage>
        <taxon>Eukaryota</taxon>
        <taxon>Haptista</taxon>
        <taxon>Haptophyta</taxon>
        <taxon>Prymnesiophyceae</taxon>
        <taxon>Prymnesiales</taxon>
        <taxon>Prymnesiaceae</taxon>
        <taxon>Prymnesium</taxon>
    </lineage>
</organism>
<protein>
    <submittedName>
        <fullName evidence="1">Uncharacterized protein</fullName>
    </submittedName>
</protein>
<sequence length="85" mass="9477">MSKANWAFRIWVGRRHREQHILQQAVGRSDACSRLQPVVVAAGRASRGISFARWRRPAPRWRGGDTLVFAAAGTPVRVAVKKAQS</sequence>
<comment type="caution">
    <text evidence="1">The sequence shown here is derived from an EMBL/GenBank/DDBJ whole genome shotgun (WGS) entry which is preliminary data.</text>
</comment>
<reference evidence="1 2" key="1">
    <citation type="journal article" date="2024" name="Science">
        <title>Giant polyketide synthase enzymes in the biosynthesis of giant marine polyether toxins.</title>
        <authorList>
            <person name="Fallon T.R."/>
            <person name="Shende V.V."/>
            <person name="Wierzbicki I.H."/>
            <person name="Pendleton A.L."/>
            <person name="Watervoot N.F."/>
            <person name="Auber R.P."/>
            <person name="Gonzalez D.J."/>
            <person name="Wisecaver J.H."/>
            <person name="Moore B.S."/>
        </authorList>
    </citation>
    <scope>NUCLEOTIDE SEQUENCE [LARGE SCALE GENOMIC DNA]</scope>
    <source>
        <strain evidence="1 2">12B1</strain>
    </source>
</reference>
<keyword evidence="2" id="KW-1185">Reference proteome</keyword>
<dbReference type="AlphaFoldDB" id="A0AB34JAQ9"/>
<evidence type="ECO:0000313" key="2">
    <source>
        <dbReference type="Proteomes" id="UP001515480"/>
    </source>
</evidence>
<dbReference type="Proteomes" id="UP001515480">
    <property type="component" value="Unassembled WGS sequence"/>
</dbReference>
<dbReference type="EMBL" id="JBGBPQ010000011">
    <property type="protein sequence ID" value="KAL1515935.1"/>
    <property type="molecule type" value="Genomic_DNA"/>
</dbReference>
<evidence type="ECO:0000313" key="1">
    <source>
        <dbReference type="EMBL" id="KAL1515935.1"/>
    </source>
</evidence>
<name>A0AB34JAQ9_PRYPA</name>
<gene>
    <name evidence="1" type="ORF">AB1Y20_002549</name>
</gene>
<proteinExistence type="predicted"/>